<keyword evidence="9" id="KW-0013">ADP-ribosylation</keyword>
<dbReference type="AlphaFoldDB" id="A0AAR5PT04"/>
<evidence type="ECO:0000313" key="23">
    <source>
        <dbReference type="EnsemblMetazoa" id="XP_019764145.1"/>
    </source>
</evidence>
<sequence>MSKKPSKTVSKKQESKQVKQEVDKHDSDTDTKPEAERRKKNKSQVPAKGSSKMTLCTQSMVDSPRSQRRPGRQPSGKKLTGRDLSGKLRTAYRRSIDPCENSNDSGLGFDHHADSHQHTMTMSERVAWNGERVEAKRPRLDIKVENEEVNDNYCFPDSVLQSKENNVALIRTTPGGSVPALVISNNTSHSSSRTVQRCTPAVSRQTPSSPISLTTQLTYTSRFSDVVLTIIKQPEQQHRARYQTEGSRGAVKDIEGNGFPIVQLTGYYKPAVLQVYIGTDIGKVSPHMFYQACKVSGKNSTPCVEKKIEGTCVIELALDPAKDMCANCDCVGILKERNVDVEHRFPDQLGNRSKKKSTRCRMIFRTTITHDNGQSETLQVCSQPIVCTQPPGIPEICKKSLTSCPASGGLELFVLGKNFLKDTKVIFQQFEEGRVCWEQSVVPDKEYLQQTHFVCVVPPYRRHNITEPIPVRLCVVSSGKTSELHQFVYTPVNGTVSAHTDVHAQHAQTFTGALWSSSSFRKHQQDLDMMPPPDSNLVPLSSRRPSMSLPSTSDAHSPPLNVMKQEYIDENSQGSLSDSMEICHERYRPLSESSLDVNHDSNMSMINDNSVDIMQHDSMMSHMSENSNLSVAEEDIELARRNSIPLCDNAVMKEDDSCNVLHGISTEVRLPRGEISRQVMTAMEKVMDLRMKLPMNANVTDYVTTASSMVATLKRFGIEDTSAPLPPQSAQSVESYLTKIESKDCAGACPSKANNGKSMAMQSISNLLTSTPANMTPPVFLTSQQPFLTENEAINTIAKSEAAAIAEQVITGTTTSHAITTLTTSLDGSISTTMNTTKLDEILNSTLVSHIGSPTKANGIAIRSPVDAIVADQDVLLASTSPLLVPPVNNTQLSSPLLGSQNPHSPSGLSPEVILNSQLSPSIMCRNSSSVQPEGLLSSSPLSAICRGGTTSNETSPMPATLTAAQSTLLPNGTAPESATLLSSEPEKAVLLEAAVDFLKTQKNICELTTTAQDIMEIAATSTDTSSLAMGGGFMPYTNVASENSQRSMHISKNVISHPKPDYLSMGVAKDISSTAGQNNKKNGDGLIHRSFTSLTENELINFINPTCFDQGNSYHH</sequence>
<evidence type="ECO:0000259" key="22">
    <source>
        <dbReference type="PROSITE" id="PS50254"/>
    </source>
</evidence>
<evidence type="ECO:0000256" key="20">
    <source>
        <dbReference type="ARBA" id="ARBA00080722"/>
    </source>
</evidence>
<keyword evidence="5" id="KW-0963">Cytoplasm</keyword>
<keyword evidence="12" id="KW-0805">Transcription regulation</keyword>
<evidence type="ECO:0000256" key="4">
    <source>
        <dbReference type="ARBA" id="ARBA00022454"/>
    </source>
</evidence>
<keyword evidence="16" id="KW-0539">Nucleus</keyword>
<evidence type="ECO:0000256" key="1">
    <source>
        <dbReference type="ARBA" id="ARBA00004123"/>
    </source>
</evidence>
<feature type="compositionally biased region" description="Basic residues" evidence="21">
    <location>
        <begin position="1"/>
        <end position="10"/>
    </location>
</feature>
<dbReference type="InterPro" id="IPR013783">
    <property type="entry name" value="Ig-like_fold"/>
</dbReference>
<keyword evidence="13" id="KW-0238">DNA-binding</keyword>
<dbReference type="InterPro" id="IPR014756">
    <property type="entry name" value="Ig_E-set"/>
</dbReference>
<dbReference type="GO" id="GO:0010467">
    <property type="term" value="P:gene expression"/>
    <property type="evidence" value="ECO:0007669"/>
    <property type="project" value="UniProtKB-ARBA"/>
</dbReference>
<reference evidence="23" key="2">
    <citation type="submission" date="2024-08" db="UniProtKB">
        <authorList>
            <consortium name="EnsemblMetazoa"/>
        </authorList>
    </citation>
    <scope>IDENTIFICATION</scope>
</reference>
<dbReference type="GO" id="GO:0005634">
    <property type="term" value="C:nucleus"/>
    <property type="evidence" value="ECO:0007669"/>
    <property type="project" value="UniProtKB-SubCell"/>
</dbReference>
<dbReference type="SUPFAM" id="SSF49417">
    <property type="entry name" value="p53-like transcription factors"/>
    <property type="match status" value="1"/>
</dbReference>
<evidence type="ECO:0000256" key="19">
    <source>
        <dbReference type="ARBA" id="ARBA00072227"/>
    </source>
</evidence>
<evidence type="ECO:0000313" key="24">
    <source>
        <dbReference type="Proteomes" id="UP000019118"/>
    </source>
</evidence>
<keyword evidence="15" id="KW-0804">Transcription</keyword>
<evidence type="ECO:0000256" key="18">
    <source>
        <dbReference type="ARBA" id="ARBA00065799"/>
    </source>
</evidence>
<dbReference type="CTD" id="32321"/>
<dbReference type="GO" id="GO:0045944">
    <property type="term" value="P:positive regulation of transcription by RNA polymerase II"/>
    <property type="evidence" value="ECO:0007669"/>
    <property type="project" value="UniProtKB-ARBA"/>
</dbReference>
<dbReference type="GO" id="GO:0006974">
    <property type="term" value="P:DNA damage response"/>
    <property type="evidence" value="ECO:0007669"/>
    <property type="project" value="UniProtKB-KW"/>
</dbReference>
<name>A0AAR5PT04_DENPD</name>
<dbReference type="InterPro" id="IPR008366">
    <property type="entry name" value="NFAT"/>
</dbReference>
<dbReference type="Gene3D" id="2.60.40.10">
    <property type="entry name" value="Immunoglobulins"/>
    <property type="match status" value="1"/>
</dbReference>
<dbReference type="InterPro" id="IPR011539">
    <property type="entry name" value="RHD_DNA_bind_dom"/>
</dbReference>
<dbReference type="KEGG" id="dpa:109540278"/>
<protein>
    <recommendedName>
        <fullName evidence="19">Nuclear factor of activated T-cells 5</fullName>
    </recommendedName>
    <alternativeName>
        <fullName evidence="20">T-cell transcription factor NFAT5</fullName>
    </alternativeName>
</protein>
<keyword evidence="6" id="KW-1017">Isopeptide bond</keyword>
<evidence type="ECO:0000256" key="6">
    <source>
        <dbReference type="ARBA" id="ARBA00022499"/>
    </source>
</evidence>
<dbReference type="Gene3D" id="2.60.40.340">
    <property type="entry name" value="Rel homology domain (RHD), DNA-binding domain"/>
    <property type="match status" value="1"/>
</dbReference>
<dbReference type="GO" id="GO:0048468">
    <property type="term" value="P:cell development"/>
    <property type="evidence" value="ECO:0007669"/>
    <property type="project" value="UniProtKB-ARBA"/>
</dbReference>
<evidence type="ECO:0000256" key="15">
    <source>
        <dbReference type="ARBA" id="ARBA00023163"/>
    </source>
</evidence>
<dbReference type="GeneID" id="109540278"/>
<dbReference type="InterPro" id="IPR008967">
    <property type="entry name" value="p53-like_TF_DNA-bd_sf"/>
</dbReference>
<dbReference type="GO" id="GO:0005737">
    <property type="term" value="C:cytoplasm"/>
    <property type="evidence" value="ECO:0007669"/>
    <property type="project" value="UniProtKB-SubCell"/>
</dbReference>
<dbReference type="Pfam" id="PF00554">
    <property type="entry name" value="RHD_DNA_bind"/>
    <property type="match status" value="1"/>
</dbReference>
<dbReference type="GO" id="GO:1902531">
    <property type="term" value="P:regulation of intracellular signal transduction"/>
    <property type="evidence" value="ECO:0007669"/>
    <property type="project" value="UniProtKB-ARBA"/>
</dbReference>
<evidence type="ECO:0000256" key="2">
    <source>
        <dbReference type="ARBA" id="ARBA00004286"/>
    </source>
</evidence>
<dbReference type="SUPFAM" id="SSF81296">
    <property type="entry name" value="E set domains"/>
    <property type="match status" value="1"/>
</dbReference>
<reference evidence="24" key="1">
    <citation type="journal article" date="2013" name="Genome Biol.">
        <title>Draft genome of the mountain pine beetle, Dendroctonus ponderosae Hopkins, a major forest pest.</title>
        <authorList>
            <person name="Keeling C.I."/>
            <person name="Yuen M.M."/>
            <person name="Liao N.Y."/>
            <person name="Docking T.R."/>
            <person name="Chan S.K."/>
            <person name="Taylor G.A."/>
            <person name="Palmquist D.L."/>
            <person name="Jackman S.D."/>
            <person name="Nguyen A."/>
            <person name="Li M."/>
            <person name="Henderson H."/>
            <person name="Janes J.K."/>
            <person name="Zhao Y."/>
            <person name="Pandoh P."/>
            <person name="Moore R."/>
            <person name="Sperling F.A."/>
            <person name="Huber D.P."/>
            <person name="Birol I."/>
            <person name="Jones S.J."/>
            <person name="Bohlmann J."/>
        </authorList>
    </citation>
    <scope>NUCLEOTIDE SEQUENCE</scope>
</reference>
<keyword evidence="24" id="KW-1185">Reference proteome</keyword>
<keyword evidence="8" id="KW-0227">DNA damage</keyword>
<dbReference type="InterPro" id="IPR037059">
    <property type="entry name" value="RHD_DNA_bind_dom_sf"/>
</dbReference>
<evidence type="ECO:0000256" key="21">
    <source>
        <dbReference type="SAM" id="MobiDB-lite"/>
    </source>
</evidence>
<dbReference type="GO" id="GO:0000978">
    <property type="term" value="F:RNA polymerase II cis-regulatory region sequence-specific DNA binding"/>
    <property type="evidence" value="ECO:0007669"/>
    <property type="project" value="TreeGrafter"/>
</dbReference>
<evidence type="ECO:0000256" key="12">
    <source>
        <dbReference type="ARBA" id="ARBA00023015"/>
    </source>
</evidence>
<evidence type="ECO:0000256" key="11">
    <source>
        <dbReference type="ARBA" id="ARBA00022990"/>
    </source>
</evidence>
<evidence type="ECO:0000256" key="17">
    <source>
        <dbReference type="ARBA" id="ARBA00055141"/>
    </source>
</evidence>
<feature type="compositionally biased region" description="Basic and acidic residues" evidence="21">
    <location>
        <begin position="11"/>
        <end position="37"/>
    </location>
</feature>
<keyword evidence="10" id="KW-0832">Ubl conjugation</keyword>
<dbReference type="PANTHER" id="PTHR12533">
    <property type="entry name" value="NFAT"/>
    <property type="match status" value="1"/>
</dbReference>
<dbReference type="PANTHER" id="PTHR12533:SF7">
    <property type="entry name" value="NFAT NUCLEAR FACTOR, ISOFORM B"/>
    <property type="match status" value="1"/>
</dbReference>
<evidence type="ECO:0000256" key="16">
    <source>
        <dbReference type="ARBA" id="ARBA00023242"/>
    </source>
</evidence>
<evidence type="ECO:0000256" key="7">
    <source>
        <dbReference type="ARBA" id="ARBA00022553"/>
    </source>
</evidence>
<dbReference type="FunFam" id="2.60.40.340:FF:000002">
    <property type="entry name" value="Nuclear factor of activated T-cells 5, tonicity-responsive"/>
    <property type="match status" value="1"/>
</dbReference>
<accession>A0AAR5PT04</accession>
<keyword evidence="7" id="KW-0597">Phosphoprotein</keyword>
<organism evidence="23 24">
    <name type="scientific">Dendroctonus ponderosae</name>
    <name type="common">Mountain pine beetle</name>
    <dbReference type="NCBI Taxonomy" id="77166"/>
    <lineage>
        <taxon>Eukaryota</taxon>
        <taxon>Metazoa</taxon>
        <taxon>Ecdysozoa</taxon>
        <taxon>Arthropoda</taxon>
        <taxon>Hexapoda</taxon>
        <taxon>Insecta</taxon>
        <taxon>Pterygota</taxon>
        <taxon>Neoptera</taxon>
        <taxon>Endopterygota</taxon>
        <taxon>Coleoptera</taxon>
        <taxon>Polyphaga</taxon>
        <taxon>Cucujiformia</taxon>
        <taxon>Curculionidae</taxon>
        <taxon>Scolytinae</taxon>
        <taxon>Dendroctonus</taxon>
    </lineage>
</organism>
<keyword evidence="14" id="KW-0010">Activator</keyword>
<dbReference type="GO" id="GO:0000981">
    <property type="term" value="F:DNA-binding transcription factor activity, RNA polymerase II-specific"/>
    <property type="evidence" value="ECO:0007669"/>
    <property type="project" value="TreeGrafter"/>
</dbReference>
<dbReference type="EnsemblMetazoa" id="XM_019908586.1">
    <property type="protein sequence ID" value="XP_019764145.1"/>
    <property type="gene ID" value="LOC109540278"/>
</dbReference>
<keyword evidence="4" id="KW-0158">Chromosome</keyword>
<dbReference type="SMART" id="SM00429">
    <property type="entry name" value="IPT"/>
    <property type="match status" value="1"/>
</dbReference>
<comment type="function">
    <text evidence="17">Transcription factor involved, among others, in the transcriptional regulation of osmoprotective and inflammatory genes. Binds the DNA consensus sequence 5'-[ACT][AG]TGGAAA[CAT]A[TA][ATC][CA][ATG][GT][GAC][CG][CT]-3'. Mediates the transcriptional response to hypertonicity. Positively regulates the transcription of LCN2 and S100A4 genes; optimal transactivation of these genes requires the presence of DDX5/DDX17. Also involved in the DNA damage response by preventing formation of R-loops; R-loops are composed of a DNA:RNA hybrid and the associated non-template single-stranded DNA.</text>
</comment>
<evidence type="ECO:0000256" key="10">
    <source>
        <dbReference type="ARBA" id="ARBA00022843"/>
    </source>
</evidence>
<evidence type="ECO:0000256" key="9">
    <source>
        <dbReference type="ARBA" id="ARBA00022765"/>
    </source>
</evidence>
<dbReference type="FunFam" id="2.60.40.10:FF:000174">
    <property type="entry name" value="Nuclear factor of activated T-cells 5, tonicity-responsive"/>
    <property type="match status" value="1"/>
</dbReference>
<evidence type="ECO:0000256" key="5">
    <source>
        <dbReference type="ARBA" id="ARBA00022490"/>
    </source>
</evidence>
<comment type="subunit">
    <text evidence="18">Homodimer when bound to DNA, completely encircles its DNA target. Interacts with CIDEC; this interaction is direct and retains NFAT5 in the cytoplasm. Does not bind with Fos and Jun transcription factors. Interacts with DDX5 and DDX17; this interaction leads to DDX5/DDX17 recruitment to LNC2 and S100A4 promoters and NFAT5-mediated DDX5/DDX17-enhanced transactivation.</text>
</comment>
<feature type="compositionally biased region" description="Polar residues" evidence="21">
    <location>
        <begin position="51"/>
        <end position="61"/>
    </location>
</feature>
<dbReference type="Proteomes" id="UP000019118">
    <property type="component" value="Unassembled WGS sequence"/>
</dbReference>
<dbReference type="GO" id="GO:0005694">
    <property type="term" value="C:chromosome"/>
    <property type="evidence" value="ECO:0007669"/>
    <property type="project" value="UniProtKB-SubCell"/>
</dbReference>
<evidence type="ECO:0000256" key="8">
    <source>
        <dbReference type="ARBA" id="ARBA00022763"/>
    </source>
</evidence>
<dbReference type="PROSITE" id="PS50254">
    <property type="entry name" value="REL_2"/>
    <property type="match status" value="1"/>
</dbReference>
<dbReference type="InterPro" id="IPR032397">
    <property type="entry name" value="RHD_dimer"/>
</dbReference>
<evidence type="ECO:0000256" key="13">
    <source>
        <dbReference type="ARBA" id="ARBA00023125"/>
    </source>
</evidence>
<dbReference type="InterPro" id="IPR002909">
    <property type="entry name" value="IPT_dom"/>
</dbReference>
<comment type="subcellular location">
    <subcellularLocation>
        <location evidence="2">Chromosome</location>
    </subcellularLocation>
    <subcellularLocation>
        <location evidence="3">Cytoplasm</location>
    </subcellularLocation>
    <subcellularLocation>
        <location evidence="1">Nucleus</location>
    </subcellularLocation>
</comment>
<feature type="domain" description="RHD" evidence="22">
    <location>
        <begin position="233"/>
        <end position="392"/>
    </location>
</feature>
<dbReference type="GO" id="GO:0048731">
    <property type="term" value="P:system development"/>
    <property type="evidence" value="ECO:0007669"/>
    <property type="project" value="UniProtKB-ARBA"/>
</dbReference>
<keyword evidence="11" id="KW-0007">Acetylation</keyword>
<evidence type="ECO:0000256" key="3">
    <source>
        <dbReference type="ARBA" id="ARBA00004496"/>
    </source>
</evidence>
<proteinExistence type="predicted"/>
<dbReference type="RefSeq" id="XP_019764145.1">
    <property type="nucleotide sequence ID" value="XM_019908586.2"/>
</dbReference>
<dbReference type="GO" id="GO:0005667">
    <property type="term" value="C:transcription regulator complex"/>
    <property type="evidence" value="ECO:0007669"/>
    <property type="project" value="TreeGrafter"/>
</dbReference>
<feature type="region of interest" description="Disordered" evidence="21">
    <location>
        <begin position="1"/>
        <end position="88"/>
    </location>
</feature>
<dbReference type="Pfam" id="PF16179">
    <property type="entry name" value="RHD_dimer"/>
    <property type="match status" value="1"/>
</dbReference>
<evidence type="ECO:0000256" key="14">
    <source>
        <dbReference type="ARBA" id="ARBA00023159"/>
    </source>
</evidence>